<dbReference type="GO" id="GO:0016787">
    <property type="term" value="F:hydrolase activity"/>
    <property type="evidence" value="ECO:0007669"/>
    <property type="project" value="UniProtKB-KW"/>
</dbReference>
<organism evidence="1 2">
    <name type="scientific">Sphingomonas changnyeongensis</name>
    <dbReference type="NCBI Taxonomy" id="2698679"/>
    <lineage>
        <taxon>Bacteria</taxon>
        <taxon>Pseudomonadati</taxon>
        <taxon>Pseudomonadota</taxon>
        <taxon>Alphaproteobacteria</taxon>
        <taxon>Sphingomonadales</taxon>
        <taxon>Sphingomonadaceae</taxon>
        <taxon>Sphingomonas</taxon>
    </lineage>
</organism>
<name>A0A7Z2S945_9SPHN</name>
<keyword evidence="2" id="KW-1185">Reference proteome</keyword>
<dbReference type="SUPFAM" id="SSF56784">
    <property type="entry name" value="HAD-like"/>
    <property type="match status" value="1"/>
</dbReference>
<dbReference type="KEGG" id="schy:GVO57_11835"/>
<dbReference type="Proteomes" id="UP000464468">
    <property type="component" value="Chromosome"/>
</dbReference>
<dbReference type="RefSeq" id="WP_160593307.1">
    <property type="nucleotide sequence ID" value="NZ_CP047895.1"/>
</dbReference>
<dbReference type="InterPro" id="IPR036412">
    <property type="entry name" value="HAD-like_sf"/>
</dbReference>
<evidence type="ECO:0000313" key="2">
    <source>
        <dbReference type="Proteomes" id="UP000464468"/>
    </source>
</evidence>
<proteinExistence type="predicted"/>
<accession>A0A7Z2S945</accession>
<dbReference type="Gene3D" id="3.40.50.1000">
    <property type="entry name" value="HAD superfamily/HAD-like"/>
    <property type="match status" value="1"/>
</dbReference>
<protein>
    <submittedName>
        <fullName evidence="1">HAD family hydrolase</fullName>
    </submittedName>
</protein>
<reference evidence="1 2" key="1">
    <citation type="submission" date="2020-01" db="EMBL/GenBank/DDBJ databases">
        <title>Sphingomonas sp. C33 whole genome sequece.</title>
        <authorList>
            <person name="Park C."/>
        </authorList>
    </citation>
    <scope>NUCLEOTIDE SEQUENCE [LARGE SCALE GENOMIC DNA]</scope>
    <source>
        <strain evidence="1 2">C33</strain>
    </source>
</reference>
<dbReference type="EMBL" id="CP047895">
    <property type="protein sequence ID" value="QHL91377.1"/>
    <property type="molecule type" value="Genomic_DNA"/>
</dbReference>
<dbReference type="AlphaFoldDB" id="A0A7Z2S945"/>
<sequence length="804" mass="87656">MSIYPHQLPDALAAHPASILSLDCFDTLLWRHGHRPTDVFADFGPDMPAQDQRIRAESEARAYAYLSRGAAEVHLTDIYSRAMPTATPEDWARAAAAEVAAEQRHCYGFAPTIALMRNARAAGAKIVIVSDTYLKEAELRALIAAAAGPDVAQMIDRIFCSSDYGVGKPMGLFRHVLDQLKVAPADILHIGDNHDADWRAPTELGIQALHLRQFSDETDQRLRLEANAFAMLHGSRRAHTAWQPHRARIAIAEPQIGDPAAILGYSVLGPLFATFDRWLKDEASRLAAARPGGRVHALFLLRDGHLPHAMWQASGGHPDVGAHRVEISRFTSIASSFMTEADIRRHLSQTAGTGNFAAIAKQLLFTKAEAKAMGVTGDDGQINMGFLKKMQRRQVTDQVLRRSRAFGNRLIAHVRAACDPQPGDTLMLVDLGYNGTVQNAIEPLLAERLGVHVAGRYLVLKEDQMSGRDKAGLFDARHYDSAALATFIDNIAAVEQLATVAQGSVVDYAVDGTPIRADSHVAHEQGSTRDLVQMACLEYGRAGFPNWAKSPASDTETTRREAAAAILVRLLFLPLESELKVLEQFEHDVNLGGEQMVRLFDRASGSEGLRRHGLFYMKNASRMFQPAELRGQGLPLSLALFSQRRLALELRRADFEEPVIELPIIIAEGGNVSMASVTASRTHDGFFAATIPVGDYRFSVGVQFGRLYEWVEIRSADFVPANGLLFGEAVQNLVTFEAKPSLEGFDAVAGGLVHCTDPAGFMMIPPAGKRGGPDMVLTVIFRPIVARADETVAPATPAEAVRAA</sequence>
<dbReference type="Pfam" id="PF00702">
    <property type="entry name" value="Hydrolase"/>
    <property type="match status" value="1"/>
</dbReference>
<gene>
    <name evidence="1" type="ORF">GVO57_11835</name>
</gene>
<evidence type="ECO:0000313" key="1">
    <source>
        <dbReference type="EMBL" id="QHL91377.1"/>
    </source>
</evidence>
<keyword evidence="1" id="KW-0378">Hydrolase</keyword>
<dbReference type="InterPro" id="IPR023214">
    <property type="entry name" value="HAD_sf"/>
</dbReference>